<name>A0AAE2ZLY5_9HYPH</name>
<dbReference type="PANTHER" id="PTHR11795:SF447">
    <property type="entry name" value="ABC TRANSPORTER PERMEASE PROTEIN"/>
    <property type="match status" value="1"/>
</dbReference>
<feature type="transmembrane region" description="Helical" evidence="9">
    <location>
        <begin position="250"/>
        <end position="274"/>
    </location>
</feature>
<keyword evidence="11" id="KW-1185">Reference proteome</keyword>
<evidence type="ECO:0000256" key="5">
    <source>
        <dbReference type="ARBA" id="ARBA00022970"/>
    </source>
</evidence>
<organism evidence="10 11">
    <name type="scientific">Flavimaribacter sediminis</name>
    <dbReference type="NCBI Taxonomy" id="2865987"/>
    <lineage>
        <taxon>Bacteria</taxon>
        <taxon>Pseudomonadati</taxon>
        <taxon>Pseudomonadota</taxon>
        <taxon>Alphaproteobacteria</taxon>
        <taxon>Hyphomicrobiales</taxon>
        <taxon>Rhizobiaceae</taxon>
        <taxon>Flavimaribacter</taxon>
    </lineage>
</organism>
<protein>
    <submittedName>
        <fullName evidence="10">Branched-chain amino acid ABC transporter permease</fullName>
    </submittedName>
</protein>
<dbReference type="GO" id="GO:0005886">
    <property type="term" value="C:plasma membrane"/>
    <property type="evidence" value="ECO:0007669"/>
    <property type="project" value="UniProtKB-SubCell"/>
</dbReference>
<evidence type="ECO:0000313" key="11">
    <source>
        <dbReference type="Proteomes" id="UP001196509"/>
    </source>
</evidence>
<evidence type="ECO:0000256" key="9">
    <source>
        <dbReference type="SAM" id="Phobius"/>
    </source>
</evidence>
<evidence type="ECO:0000256" key="6">
    <source>
        <dbReference type="ARBA" id="ARBA00022989"/>
    </source>
</evidence>
<evidence type="ECO:0000256" key="1">
    <source>
        <dbReference type="ARBA" id="ARBA00004651"/>
    </source>
</evidence>
<keyword evidence="2" id="KW-0813">Transport</keyword>
<dbReference type="InterPro" id="IPR052157">
    <property type="entry name" value="BCAA_transport_permease"/>
</dbReference>
<gene>
    <name evidence="10" type="ORF">K1W69_14550</name>
</gene>
<dbReference type="GO" id="GO:0022857">
    <property type="term" value="F:transmembrane transporter activity"/>
    <property type="evidence" value="ECO:0007669"/>
    <property type="project" value="InterPro"/>
</dbReference>
<comment type="caution">
    <text evidence="10">The sequence shown here is derived from an EMBL/GenBank/DDBJ whole genome shotgun (WGS) entry which is preliminary data.</text>
</comment>
<proteinExistence type="inferred from homology"/>
<keyword evidence="5" id="KW-0029">Amino-acid transport</keyword>
<feature type="transmembrane region" description="Helical" evidence="9">
    <location>
        <begin position="132"/>
        <end position="155"/>
    </location>
</feature>
<dbReference type="Pfam" id="PF02653">
    <property type="entry name" value="BPD_transp_2"/>
    <property type="match status" value="1"/>
</dbReference>
<dbReference type="GO" id="GO:0006865">
    <property type="term" value="P:amino acid transport"/>
    <property type="evidence" value="ECO:0007669"/>
    <property type="project" value="UniProtKB-KW"/>
</dbReference>
<feature type="transmembrane region" description="Helical" evidence="9">
    <location>
        <begin position="94"/>
        <end position="112"/>
    </location>
</feature>
<feature type="transmembrane region" description="Helical" evidence="9">
    <location>
        <begin position="190"/>
        <end position="208"/>
    </location>
</feature>
<sequence length="283" mass="30012">MELVALQGLNFVYISLTLALVALGLAVVFGLLGVMNMAHGEFVMLGAYSVLVVQNAGLPLLAALPLALAVCAAVGWLLEYFVIRHLYRRPFDTLLATWGLAILMREIVEAVFGRDYKSVNQSLPGTVEVFGAVYPAYRVVLMALMVAFFAGLFLWYRRSNTGARIKAMVSNPALATAVGVNTAVLARGAFIFGVCMAGLAGVALAPLVRVEPYMGIDYLLSSFFILVVGGLGSLVGLLVGSTVIGGSDAIVSAITSKTGGYMTVLVISILFLWLRPNGIVARD</sequence>
<evidence type="ECO:0000256" key="2">
    <source>
        <dbReference type="ARBA" id="ARBA00022448"/>
    </source>
</evidence>
<comment type="similarity">
    <text evidence="8">Belongs to the binding-protein-dependent transport system permease family. LivHM subfamily.</text>
</comment>
<dbReference type="Proteomes" id="UP001196509">
    <property type="component" value="Unassembled WGS sequence"/>
</dbReference>
<accession>A0AAE2ZLY5</accession>
<dbReference type="EMBL" id="JAICBX010000002">
    <property type="protein sequence ID" value="MBW8638414.1"/>
    <property type="molecule type" value="Genomic_DNA"/>
</dbReference>
<evidence type="ECO:0000256" key="3">
    <source>
        <dbReference type="ARBA" id="ARBA00022475"/>
    </source>
</evidence>
<evidence type="ECO:0000256" key="4">
    <source>
        <dbReference type="ARBA" id="ARBA00022692"/>
    </source>
</evidence>
<feature type="transmembrane region" description="Helical" evidence="9">
    <location>
        <begin position="58"/>
        <end position="82"/>
    </location>
</feature>
<keyword evidence="6 9" id="KW-1133">Transmembrane helix</keyword>
<dbReference type="AlphaFoldDB" id="A0AAE2ZLY5"/>
<dbReference type="PANTHER" id="PTHR11795">
    <property type="entry name" value="BRANCHED-CHAIN AMINO ACID TRANSPORT SYSTEM PERMEASE PROTEIN LIVH"/>
    <property type="match status" value="1"/>
</dbReference>
<dbReference type="InterPro" id="IPR001851">
    <property type="entry name" value="ABC_transp_permease"/>
</dbReference>
<reference evidence="10" key="1">
    <citation type="submission" date="2021-08" db="EMBL/GenBank/DDBJ databases">
        <title>Hoeflea bacterium WL0058 sp. nov., isolated from the sediment.</title>
        <authorList>
            <person name="Wang L."/>
            <person name="Zhang D."/>
        </authorList>
    </citation>
    <scope>NUCLEOTIDE SEQUENCE</scope>
    <source>
        <strain evidence="10">WL0058</strain>
    </source>
</reference>
<keyword evidence="7 9" id="KW-0472">Membrane</keyword>
<evidence type="ECO:0000256" key="8">
    <source>
        <dbReference type="ARBA" id="ARBA00037998"/>
    </source>
</evidence>
<feature type="transmembrane region" description="Helical" evidence="9">
    <location>
        <begin position="12"/>
        <end position="38"/>
    </location>
</feature>
<feature type="transmembrane region" description="Helical" evidence="9">
    <location>
        <begin position="220"/>
        <end position="244"/>
    </location>
</feature>
<evidence type="ECO:0000313" key="10">
    <source>
        <dbReference type="EMBL" id="MBW8638414.1"/>
    </source>
</evidence>
<feature type="transmembrane region" description="Helical" evidence="9">
    <location>
        <begin position="167"/>
        <end position="184"/>
    </location>
</feature>
<evidence type="ECO:0000256" key="7">
    <source>
        <dbReference type="ARBA" id="ARBA00023136"/>
    </source>
</evidence>
<keyword evidence="3" id="KW-1003">Cell membrane</keyword>
<keyword evidence="4 9" id="KW-0812">Transmembrane</keyword>
<dbReference type="CDD" id="cd06582">
    <property type="entry name" value="TM_PBP1_LivH_like"/>
    <property type="match status" value="1"/>
</dbReference>
<comment type="subcellular location">
    <subcellularLocation>
        <location evidence="1">Cell membrane</location>
        <topology evidence="1">Multi-pass membrane protein</topology>
    </subcellularLocation>
</comment>